<evidence type="ECO:0000313" key="3">
    <source>
        <dbReference type="Proteomes" id="UP000672097"/>
    </source>
</evidence>
<keyword evidence="3" id="KW-1185">Reference proteome</keyword>
<dbReference type="Proteomes" id="UP000672097">
    <property type="component" value="Unassembled WGS sequence"/>
</dbReference>
<gene>
    <name evidence="2" type="ORF">KAK11_02635</name>
</gene>
<evidence type="ECO:0000256" key="1">
    <source>
        <dbReference type="SAM" id="Phobius"/>
    </source>
</evidence>
<dbReference type="EMBL" id="JAGQDG010000001">
    <property type="protein sequence ID" value="MBQ0934209.1"/>
    <property type="molecule type" value="Genomic_DNA"/>
</dbReference>
<keyword evidence="1" id="KW-1133">Transmembrane helix</keyword>
<evidence type="ECO:0000313" key="2">
    <source>
        <dbReference type="EMBL" id="MBQ0934209.1"/>
    </source>
</evidence>
<comment type="caution">
    <text evidence="2">The sequence shown here is derived from an EMBL/GenBank/DDBJ whole genome shotgun (WGS) entry which is preliminary data.</text>
</comment>
<sequence>MFPLLLIRPQDTGVLLGIMVIWGLGLLLLTPLWIAYKRGAPLPGRVVPVLLDLRRKGLMGSELLLALPSSLQTMDGQWVEVPAHWVGQTIPRGPSFMPAEVCEANATLMRLGRLAIAEEPRWQWMHAAQHYGQCALAYLLTLLAMLALNWQEFNVSYRLLVAPTSTWPTTTMSDLAFRPPKAGEVLRIQDTLTCDTEARLATVLKEPAAPGSACLRLQSALQTSPWWLLLDQPLPSLETAVATPDASPSSHSATVSFFALIQDVDQSLWGHPMLSLDTRVFPWFTTARRIRSLVAGFMAVAVLVYGVMAWVRYRQSR</sequence>
<feature type="transmembrane region" description="Helical" evidence="1">
    <location>
        <begin position="290"/>
        <end position="311"/>
    </location>
</feature>
<keyword evidence="1" id="KW-0472">Membrane</keyword>
<dbReference type="RefSeq" id="WP_210805850.1">
    <property type="nucleotide sequence ID" value="NZ_JAGQDG010000001.1"/>
</dbReference>
<proteinExistence type="predicted"/>
<feature type="transmembrane region" description="Helical" evidence="1">
    <location>
        <begin position="12"/>
        <end position="36"/>
    </location>
</feature>
<organism evidence="2 3">
    <name type="scientific">Ideonella paludis</name>
    <dbReference type="NCBI Taxonomy" id="1233411"/>
    <lineage>
        <taxon>Bacteria</taxon>
        <taxon>Pseudomonadati</taxon>
        <taxon>Pseudomonadota</taxon>
        <taxon>Betaproteobacteria</taxon>
        <taxon>Burkholderiales</taxon>
        <taxon>Sphaerotilaceae</taxon>
        <taxon>Ideonella</taxon>
    </lineage>
</organism>
<accession>A0ABS5DST6</accession>
<name>A0ABS5DST6_9BURK</name>
<reference evidence="2 3" key="1">
    <citation type="submission" date="2021-04" db="EMBL/GenBank/DDBJ databases">
        <title>The genome sequence of type strain Ideonella paludis KCTC 32238.</title>
        <authorList>
            <person name="Liu Y."/>
        </authorList>
    </citation>
    <scope>NUCLEOTIDE SEQUENCE [LARGE SCALE GENOMIC DNA]</scope>
    <source>
        <strain evidence="2 3">KCTC 32238</strain>
    </source>
</reference>
<keyword evidence="1" id="KW-0812">Transmembrane</keyword>
<protein>
    <submittedName>
        <fullName evidence="2">Uncharacterized protein</fullName>
    </submittedName>
</protein>